<sequence length="76" mass="8337">MTQHDFLAHIADAIQRDEPLTPDMPLDSIEEYDSLAIVSLIALFENLFAIQVSGNALHNCKSVSDIIALAQDKLEG</sequence>
<dbReference type="Pfam" id="PF00550">
    <property type="entry name" value="PP-binding"/>
    <property type="match status" value="1"/>
</dbReference>
<reference evidence="2 3" key="1">
    <citation type="journal article" date="2014" name="Genome Announc.">
        <title>Draft genome sequences of eight enterohepatic helicobacter species isolated from both laboratory and wild rodents.</title>
        <authorList>
            <person name="Sheh A."/>
            <person name="Shen Z."/>
            <person name="Fox J.G."/>
        </authorList>
    </citation>
    <scope>NUCLEOTIDE SEQUENCE [LARGE SCALE GENOMIC DNA]</scope>
    <source>
        <strain evidence="2 3">Missouri</strain>
    </source>
</reference>
<dbReference type="RefSeq" id="WP_004084356.1">
    <property type="nucleotide sequence ID" value="NZ_JAERIZ010000003.1"/>
</dbReference>
<dbReference type="InterPro" id="IPR036736">
    <property type="entry name" value="ACP-like_sf"/>
</dbReference>
<evidence type="ECO:0000313" key="3">
    <source>
        <dbReference type="Proteomes" id="UP000029870"/>
    </source>
</evidence>
<dbReference type="SUPFAM" id="SSF47336">
    <property type="entry name" value="ACP-like"/>
    <property type="match status" value="1"/>
</dbReference>
<evidence type="ECO:0000259" key="1">
    <source>
        <dbReference type="PROSITE" id="PS50075"/>
    </source>
</evidence>
<comment type="caution">
    <text evidence="2">The sequence shown here is derived from an EMBL/GenBank/DDBJ whole genome shotgun (WGS) entry which is preliminary data.</text>
</comment>
<gene>
    <name evidence="2" type="ORF">LS77_005375</name>
</gene>
<proteinExistence type="predicted"/>
<dbReference type="Gene3D" id="1.10.1200.10">
    <property type="entry name" value="ACP-like"/>
    <property type="match status" value="1"/>
</dbReference>
<feature type="domain" description="Carrier" evidence="1">
    <location>
        <begin position="1"/>
        <end position="74"/>
    </location>
</feature>
<dbReference type="Proteomes" id="UP000029870">
    <property type="component" value="Unassembled WGS sequence"/>
</dbReference>
<dbReference type="EMBL" id="JRPH02000013">
    <property type="protein sequence ID" value="TLE04640.1"/>
    <property type="molecule type" value="Genomic_DNA"/>
</dbReference>
<dbReference type="InterPro" id="IPR009081">
    <property type="entry name" value="PP-bd_ACP"/>
</dbReference>
<protein>
    <submittedName>
        <fullName evidence="2">Acyl carrier protein</fullName>
    </submittedName>
</protein>
<organism evidence="2 3">
    <name type="scientific">Helicobacter bilis</name>
    <dbReference type="NCBI Taxonomy" id="37372"/>
    <lineage>
        <taxon>Bacteria</taxon>
        <taxon>Pseudomonadati</taxon>
        <taxon>Campylobacterota</taxon>
        <taxon>Epsilonproteobacteria</taxon>
        <taxon>Campylobacterales</taxon>
        <taxon>Helicobacteraceae</taxon>
        <taxon>Helicobacter</taxon>
    </lineage>
</organism>
<name>A0A6D2CDZ9_9HELI</name>
<accession>A0A6D2CDZ9</accession>
<dbReference type="PROSITE" id="PS50075">
    <property type="entry name" value="CARRIER"/>
    <property type="match status" value="1"/>
</dbReference>
<dbReference type="GeneID" id="60655802"/>
<dbReference type="AlphaFoldDB" id="A0A6D2CDZ9"/>
<evidence type="ECO:0000313" key="2">
    <source>
        <dbReference type="EMBL" id="TLE04640.1"/>
    </source>
</evidence>